<evidence type="ECO:0000256" key="1">
    <source>
        <dbReference type="SAM" id="MobiDB-lite"/>
    </source>
</evidence>
<dbReference type="Proteomes" id="UP000218899">
    <property type="component" value="Chromosome"/>
</dbReference>
<dbReference type="KEGG" id="sva:SVA_1552"/>
<keyword evidence="3" id="KW-1185">Reference proteome</keyword>
<sequence length="90" mass="9192">MRFRMKIRGNDRPVVRTRLAAVLGLTLLPIAAGIAGLATTDLALQTRSTPPTMGALEAGTASTPSTPPTTPPVATAPAAPTGLVVARFVM</sequence>
<protein>
    <submittedName>
        <fullName evidence="2">Uncharacterized protein</fullName>
    </submittedName>
</protein>
<evidence type="ECO:0000313" key="3">
    <source>
        <dbReference type="Proteomes" id="UP000218899"/>
    </source>
</evidence>
<dbReference type="EMBL" id="AP014936">
    <property type="protein sequence ID" value="BAU48114.1"/>
    <property type="molecule type" value="Genomic_DNA"/>
</dbReference>
<evidence type="ECO:0000313" key="2">
    <source>
        <dbReference type="EMBL" id="BAU48114.1"/>
    </source>
</evidence>
<proteinExistence type="predicted"/>
<accession>A0A1B4V9F4</accession>
<gene>
    <name evidence="2" type="ORF">SVA_1552</name>
</gene>
<name>A0A1B4V9F4_9GAMM</name>
<organism evidence="2 3">
    <name type="scientific">Sulfurifustis variabilis</name>
    <dbReference type="NCBI Taxonomy" id="1675686"/>
    <lineage>
        <taxon>Bacteria</taxon>
        <taxon>Pseudomonadati</taxon>
        <taxon>Pseudomonadota</taxon>
        <taxon>Gammaproteobacteria</taxon>
        <taxon>Acidiferrobacterales</taxon>
        <taxon>Acidiferrobacteraceae</taxon>
        <taxon>Sulfurifustis</taxon>
    </lineage>
</organism>
<reference evidence="2 3" key="1">
    <citation type="submission" date="2015-08" db="EMBL/GenBank/DDBJ databases">
        <title>Complete genome sequence of Sulfurifustis variabilis.</title>
        <authorList>
            <person name="Miura A."/>
            <person name="Kojima H."/>
            <person name="Fukui M."/>
        </authorList>
    </citation>
    <scope>NUCLEOTIDE SEQUENCE [LARGE SCALE GENOMIC DNA]</scope>
    <source>
        <strain evidence="3">skN76</strain>
    </source>
</reference>
<feature type="region of interest" description="Disordered" evidence="1">
    <location>
        <begin position="48"/>
        <end position="77"/>
    </location>
</feature>
<dbReference type="RefSeq" id="WP_148665410.1">
    <property type="nucleotide sequence ID" value="NZ_AP014936.1"/>
</dbReference>
<dbReference type="AlphaFoldDB" id="A0A1B4V9F4"/>